<dbReference type="RefSeq" id="XP_028464424.1">
    <property type="nucleotide sequence ID" value="XM_028615140.1"/>
</dbReference>
<evidence type="ECO:0000313" key="2">
    <source>
        <dbReference type="EMBL" id="ROT36618.1"/>
    </source>
</evidence>
<keyword evidence="3" id="KW-1185">Reference proteome</keyword>
<feature type="transmembrane region" description="Helical" evidence="1">
    <location>
        <begin position="137"/>
        <end position="160"/>
    </location>
</feature>
<reference evidence="2 3" key="1">
    <citation type="journal article" date="2018" name="Mol. Ecol.">
        <title>The obligate alkalophilic soda-lake fungus Sodiomyces alkalinus has shifted to a protein diet.</title>
        <authorList>
            <person name="Grum-Grzhimaylo A.A."/>
            <person name="Falkoski D.L."/>
            <person name="van den Heuvel J."/>
            <person name="Valero-Jimenez C.A."/>
            <person name="Min B."/>
            <person name="Choi I.G."/>
            <person name="Lipzen A."/>
            <person name="Daum C.G."/>
            <person name="Aanen D.K."/>
            <person name="Tsang A."/>
            <person name="Henrissat B."/>
            <person name="Bilanenko E.N."/>
            <person name="de Vries R.P."/>
            <person name="van Kan J.A.L."/>
            <person name="Grigoriev I.V."/>
            <person name="Debets A.J.M."/>
        </authorList>
    </citation>
    <scope>NUCLEOTIDE SEQUENCE [LARGE SCALE GENOMIC DNA]</scope>
    <source>
        <strain evidence="2 3">F11</strain>
    </source>
</reference>
<evidence type="ECO:0000256" key="1">
    <source>
        <dbReference type="SAM" id="Phobius"/>
    </source>
</evidence>
<dbReference type="EMBL" id="ML119059">
    <property type="protein sequence ID" value="ROT36618.1"/>
    <property type="molecule type" value="Genomic_DNA"/>
</dbReference>
<proteinExistence type="predicted"/>
<organism evidence="2 3">
    <name type="scientific">Sodiomyces alkalinus (strain CBS 110278 / VKM F-3762 / F11)</name>
    <name type="common">Alkaliphilic filamentous fungus</name>
    <dbReference type="NCBI Taxonomy" id="1314773"/>
    <lineage>
        <taxon>Eukaryota</taxon>
        <taxon>Fungi</taxon>
        <taxon>Dikarya</taxon>
        <taxon>Ascomycota</taxon>
        <taxon>Pezizomycotina</taxon>
        <taxon>Sordariomycetes</taxon>
        <taxon>Hypocreomycetidae</taxon>
        <taxon>Glomerellales</taxon>
        <taxon>Plectosphaerellaceae</taxon>
        <taxon>Sodiomyces</taxon>
    </lineage>
</organism>
<dbReference type="Proteomes" id="UP000272025">
    <property type="component" value="Unassembled WGS sequence"/>
</dbReference>
<sequence>MGRSGRDFSPLRISPSAPFVLLYYIFPRAHHLTFRPLPTLNQPPPVQTPVYGDKFPGTRNKTSLDLDLHHQLLDKEFKPTCCFQAQIVSHLDSDIPQSRSQPEHISRRTPNLCLESLRPNSRGARGTSTTMVKPNDAIAIIVIILFVVLALVAFAIYRLVHTARDGMKKTTLPIRLGYAPTLSRTQSPKRGSPMYDYGSRQHGMVFMSISSDDTQPTAHRWLLGIKGARILTDIMGVSIIYDCAFRYHLSSRTFIMTL</sequence>
<dbReference type="AlphaFoldDB" id="A0A3N2PQ68"/>
<dbReference type="GeneID" id="39583617"/>
<keyword evidence="1" id="KW-1133">Transmembrane helix</keyword>
<accession>A0A3N2PQ68</accession>
<name>A0A3N2PQ68_SODAK</name>
<gene>
    <name evidence="2" type="ORF">SODALDRAFT_380921</name>
</gene>
<protein>
    <submittedName>
        <fullName evidence="2">Uncharacterized protein</fullName>
    </submittedName>
</protein>
<evidence type="ECO:0000313" key="3">
    <source>
        <dbReference type="Proteomes" id="UP000272025"/>
    </source>
</evidence>
<keyword evidence="1" id="KW-0472">Membrane</keyword>
<keyword evidence="1" id="KW-0812">Transmembrane</keyword>